<reference evidence="3" key="1">
    <citation type="submission" date="2016-10" db="EMBL/GenBank/DDBJ databases">
        <authorList>
            <person name="Varghese N."/>
            <person name="Submissions S."/>
        </authorList>
    </citation>
    <scope>NUCLEOTIDE SEQUENCE [LARGE SCALE GENOMIC DNA]</scope>
    <source>
        <strain evidence="3">IBRC-M 10403</strain>
    </source>
</reference>
<dbReference type="STRING" id="1271860.SAMN05216174_102160"/>
<evidence type="ECO:0000256" key="1">
    <source>
        <dbReference type="SAM" id="MobiDB-lite"/>
    </source>
</evidence>
<dbReference type="Proteomes" id="UP000199501">
    <property type="component" value="Unassembled WGS sequence"/>
</dbReference>
<evidence type="ECO:0000313" key="2">
    <source>
        <dbReference type="EMBL" id="SDC44681.1"/>
    </source>
</evidence>
<organism evidence="2 3">
    <name type="scientific">Actinokineospora iranica</name>
    <dbReference type="NCBI Taxonomy" id="1271860"/>
    <lineage>
        <taxon>Bacteria</taxon>
        <taxon>Bacillati</taxon>
        <taxon>Actinomycetota</taxon>
        <taxon>Actinomycetes</taxon>
        <taxon>Pseudonocardiales</taxon>
        <taxon>Pseudonocardiaceae</taxon>
        <taxon>Actinokineospora</taxon>
    </lineage>
</organism>
<feature type="compositionally biased region" description="Pro residues" evidence="1">
    <location>
        <begin position="194"/>
        <end position="272"/>
    </location>
</feature>
<dbReference type="AlphaFoldDB" id="A0A1G6LNA7"/>
<proteinExistence type="predicted"/>
<evidence type="ECO:0000313" key="3">
    <source>
        <dbReference type="Proteomes" id="UP000199501"/>
    </source>
</evidence>
<gene>
    <name evidence="2" type="ORF">SAMN05216174_102160</name>
</gene>
<sequence>MLGRVPIAFDTTGLRQTDPSTWQAAGGDVVQLHYFNLVPDLPGSLRDQAGLRRAMAAACAAQGAALVEAWVLAVDSVPALFQIVKLPQPGRPAGVTFVGSFTFPKAACGAVLKLIAAEGPVTGTREAAVMAQVGPQGMVIAHPYAPDLPASAADDPAWDARFPDHPLTRVRAWAHRTVATARVDPGFAQLPEFDPAPPPQRAHPAPQAVPAPPAAPMPRPAPLPQRAPVPQPAPLPPAAPVPHAAPVPQQAPAPPAQEVPPRTQPPQVPPPQAQSAQPRPVQPDAPKSPAEVGDMLVSVALGLPLAGYLPVWHDGGLVSYWRMKDPAATLARLGRGVVSRAEVDTRRYRECAMLNAAGGTMLLLERFRSEGGGIAAENHDLEPATEEQARAAITDAALAELYEWIGECVLAAAQRGEFLAVESGGWTVPLRPCLLSMVRPHPNGQEVFSVVEASPVPVGAPIWVDDQPVDGDGQLLAAPSDDARLRAVGHLTRFAVDAWGVHPFELGLSFGPNPTISTAATG</sequence>
<accession>A0A1G6LNA7</accession>
<feature type="region of interest" description="Disordered" evidence="1">
    <location>
        <begin position="188"/>
        <end position="290"/>
    </location>
</feature>
<protein>
    <submittedName>
        <fullName evidence="2">Uncharacterized protein</fullName>
    </submittedName>
</protein>
<keyword evidence="3" id="KW-1185">Reference proteome</keyword>
<name>A0A1G6LNA7_9PSEU</name>
<dbReference type="EMBL" id="FMZZ01000002">
    <property type="protein sequence ID" value="SDC44681.1"/>
    <property type="molecule type" value="Genomic_DNA"/>
</dbReference>